<evidence type="ECO:0000256" key="3">
    <source>
        <dbReference type="ARBA" id="ARBA00004065"/>
    </source>
</evidence>
<keyword evidence="9" id="KW-0479">Metal-binding</keyword>
<evidence type="ECO:0000256" key="10">
    <source>
        <dbReference type="ARBA" id="ARBA00022759"/>
    </source>
</evidence>
<dbReference type="GO" id="GO:0043137">
    <property type="term" value="P:DNA replication, removal of RNA primer"/>
    <property type="evidence" value="ECO:0007669"/>
    <property type="project" value="TreeGrafter"/>
</dbReference>
<comment type="catalytic activity">
    <reaction evidence="1">
        <text>Endonucleolytic cleavage to 5'-phosphomonoester.</text>
        <dbReference type="EC" id="3.1.26.4"/>
    </reaction>
</comment>
<evidence type="ECO:0000256" key="4">
    <source>
        <dbReference type="ARBA" id="ARBA00005300"/>
    </source>
</evidence>
<evidence type="ECO:0000256" key="1">
    <source>
        <dbReference type="ARBA" id="ARBA00000077"/>
    </source>
</evidence>
<proteinExistence type="inferred from homology"/>
<name>A0A081BJY6_9LACO</name>
<accession>A0A081BJY6</accession>
<evidence type="ECO:0000256" key="11">
    <source>
        <dbReference type="ARBA" id="ARBA00022801"/>
    </source>
</evidence>
<evidence type="ECO:0000256" key="12">
    <source>
        <dbReference type="ARBA" id="ARBA00022842"/>
    </source>
</evidence>
<feature type="domain" description="RNase H type-1" evidence="14">
    <location>
        <begin position="82"/>
        <end position="238"/>
    </location>
</feature>
<reference evidence="15" key="1">
    <citation type="journal article" date="2014" name="Genome Announc.">
        <title>Draft Genome Sequence of Lactobacillus oryzae Strain SG293T.</title>
        <authorList>
            <person name="Tanizawa Y."/>
            <person name="Fujisawa T."/>
            <person name="Mochizuki T."/>
            <person name="Kaminuma E."/>
            <person name="Nakamura Y."/>
            <person name="Tohno M."/>
        </authorList>
    </citation>
    <scope>NUCLEOTIDE SEQUENCE [LARGE SCALE GENOMIC DNA]</scope>
    <source>
        <strain evidence="15">SG293</strain>
    </source>
</reference>
<dbReference type="SUPFAM" id="SSF55658">
    <property type="entry name" value="L9 N-domain-like"/>
    <property type="match status" value="1"/>
</dbReference>
<evidence type="ECO:0000313" key="15">
    <source>
        <dbReference type="EMBL" id="GAK48354.1"/>
    </source>
</evidence>
<dbReference type="CDD" id="cd09278">
    <property type="entry name" value="RNase_HI_prokaryote_like"/>
    <property type="match status" value="1"/>
</dbReference>
<dbReference type="InterPro" id="IPR012337">
    <property type="entry name" value="RNaseH-like_sf"/>
</dbReference>
<dbReference type="InterPro" id="IPR050092">
    <property type="entry name" value="RNase_H"/>
</dbReference>
<keyword evidence="12" id="KW-0460">Magnesium</keyword>
<dbReference type="GO" id="GO:0003676">
    <property type="term" value="F:nucleic acid binding"/>
    <property type="evidence" value="ECO:0007669"/>
    <property type="project" value="InterPro"/>
</dbReference>
<evidence type="ECO:0000256" key="9">
    <source>
        <dbReference type="ARBA" id="ARBA00022723"/>
    </source>
</evidence>
<dbReference type="InterPro" id="IPR037056">
    <property type="entry name" value="RNase_H1_N_sf"/>
</dbReference>
<evidence type="ECO:0000259" key="14">
    <source>
        <dbReference type="PROSITE" id="PS50879"/>
    </source>
</evidence>
<dbReference type="GO" id="GO:0046872">
    <property type="term" value="F:metal ion binding"/>
    <property type="evidence" value="ECO:0007669"/>
    <property type="project" value="UniProtKB-KW"/>
</dbReference>
<keyword evidence="10" id="KW-0255">Endonuclease</keyword>
<organism evidence="15 16">
    <name type="scientific">Secundilactobacillus oryzae JCM 18671</name>
    <dbReference type="NCBI Taxonomy" id="1291743"/>
    <lineage>
        <taxon>Bacteria</taxon>
        <taxon>Bacillati</taxon>
        <taxon>Bacillota</taxon>
        <taxon>Bacilli</taxon>
        <taxon>Lactobacillales</taxon>
        <taxon>Lactobacillaceae</taxon>
        <taxon>Secundilactobacillus</taxon>
    </lineage>
</organism>
<sequence>MKFAIIKIKKGGQRVMKYYAVKKGRTPGIYTDWDETKRLVSGYPNAQYKSFKTKTEAEAYIAADEATSKAKPKVTTTMSGTAFNDIVVYTDGGSRNTGNVAGGHVNASDKAAWAYRIEIDGKTEAGSGGEFGATNNRMEIMALRQALKKLVELDAMTREITIIMDSTYVLNAIQKGWLAGWKKRGWKRAAGPLQNKQLWQDIDRLLPQFSHLTLEWTKGHATNEGNNFVDELLNQTMDDMPGKNEKTRAVEHHQVPKAKVVPTPNPQVTPAKPQSKPKPSEPTDHSDHSVESITESLKKLGF</sequence>
<comment type="caution">
    <text evidence="15">The sequence shown here is derived from an EMBL/GenBank/DDBJ whole genome shotgun (WGS) entry which is preliminary data.</text>
</comment>
<comment type="cofactor">
    <cofactor evidence="2">
        <name>Mg(2+)</name>
        <dbReference type="ChEBI" id="CHEBI:18420"/>
    </cofactor>
</comment>
<dbReference type="GO" id="GO:0004523">
    <property type="term" value="F:RNA-DNA hybrid ribonuclease activity"/>
    <property type="evidence" value="ECO:0007669"/>
    <property type="project" value="UniProtKB-EC"/>
</dbReference>
<keyword evidence="16" id="KW-1185">Reference proteome</keyword>
<evidence type="ECO:0000256" key="8">
    <source>
        <dbReference type="ARBA" id="ARBA00022722"/>
    </source>
</evidence>
<feature type="region of interest" description="Disordered" evidence="13">
    <location>
        <begin position="237"/>
        <end position="302"/>
    </location>
</feature>
<dbReference type="InterPro" id="IPR036397">
    <property type="entry name" value="RNaseH_sf"/>
</dbReference>
<protein>
    <recommendedName>
        <fullName evidence="7">Ribonuclease H</fullName>
        <ecNumber evidence="6">3.1.26.4</ecNumber>
    </recommendedName>
</protein>
<dbReference type="STRING" id="1291743.LOSG293_260170"/>
<dbReference type="Proteomes" id="UP000028700">
    <property type="component" value="Unassembled WGS sequence"/>
</dbReference>
<dbReference type="Pfam" id="PF01693">
    <property type="entry name" value="Cauli_VI"/>
    <property type="match status" value="1"/>
</dbReference>
<dbReference type="InterPro" id="IPR009027">
    <property type="entry name" value="Ribosomal_bL9/RNase_H1_N"/>
</dbReference>
<dbReference type="Gene3D" id="3.30.420.10">
    <property type="entry name" value="Ribonuclease H-like superfamily/Ribonuclease H"/>
    <property type="match status" value="1"/>
</dbReference>
<evidence type="ECO:0000256" key="7">
    <source>
        <dbReference type="ARBA" id="ARBA00017721"/>
    </source>
</evidence>
<dbReference type="InterPro" id="IPR002156">
    <property type="entry name" value="RNaseH_domain"/>
</dbReference>
<dbReference type="PANTHER" id="PTHR10642">
    <property type="entry name" value="RIBONUCLEASE H1"/>
    <property type="match status" value="1"/>
</dbReference>
<feature type="compositionally biased region" description="Basic and acidic residues" evidence="13">
    <location>
        <begin position="240"/>
        <end position="254"/>
    </location>
</feature>
<dbReference type="InterPro" id="IPR011320">
    <property type="entry name" value="RNase_H1_N"/>
</dbReference>
<dbReference type="eggNOG" id="COG3341">
    <property type="taxonomic scope" value="Bacteria"/>
</dbReference>
<gene>
    <name evidence="15" type="ORF">LOSG293_260170</name>
</gene>
<evidence type="ECO:0000313" key="16">
    <source>
        <dbReference type="Proteomes" id="UP000028700"/>
    </source>
</evidence>
<dbReference type="InterPro" id="IPR022892">
    <property type="entry name" value="RNaseHI"/>
</dbReference>
<evidence type="ECO:0000256" key="5">
    <source>
        <dbReference type="ARBA" id="ARBA00011245"/>
    </source>
</evidence>
<comment type="subunit">
    <text evidence="5">Monomer.</text>
</comment>
<comment type="function">
    <text evidence="3">Endonuclease that specifically degrades the RNA of RNA-DNA hybrids.</text>
</comment>
<dbReference type="SUPFAM" id="SSF53098">
    <property type="entry name" value="Ribonuclease H-like"/>
    <property type="match status" value="1"/>
</dbReference>
<dbReference type="PROSITE" id="PS50879">
    <property type="entry name" value="RNASE_H_1"/>
    <property type="match status" value="1"/>
</dbReference>
<feature type="compositionally biased region" description="Basic and acidic residues" evidence="13">
    <location>
        <begin position="278"/>
        <end position="290"/>
    </location>
</feature>
<keyword evidence="8" id="KW-0540">Nuclease</keyword>
<dbReference type="Gene3D" id="3.40.970.10">
    <property type="entry name" value="Ribonuclease H1, N-terminal domain"/>
    <property type="match status" value="1"/>
</dbReference>
<evidence type="ECO:0000256" key="6">
    <source>
        <dbReference type="ARBA" id="ARBA00012180"/>
    </source>
</evidence>
<dbReference type="eggNOG" id="COG0328">
    <property type="taxonomic scope" value="Bacteria"/>
</dbReference>
<dbReference type="EC" id="3.1.26.4" evidence="6"/>
<dbReference type="PANTHER" id="PTHR10642:SF26">
    <property type="entry name" value="RIBONUCLEASE H1"/>
    <property type="match status" value="1"/>
</dbReference>
<evidence type="ECO:0000256" key="2">
    <source>
        <dbReference type="ARBA" id="ARBA00001946"/>
    </source>
</evidence>
<evidence type="ECO:0000256" key="13">
    <source>
        <dbReference type="SAM" id="MobiDB-lite"/>
    </source>
</evidence>
<keyword evidence="11" id="KW-0378">Hydrolase</keyword>
<dbReference type="EMBL" id="BBJM01000026">
    <property type="protein sequence ID" value="GAK48354.1"/>
    <property type="molecule type" value="Genomic_DNA"/>
</dbReference>
<dbReference type="FunFam" id="3.40.970.10:FF:000002">
    <property type="entry name" value="Ribonuclease H"/>
    <property type="match status" value="1"/>
</dbReference>
<comment type="similarity">
    <text evidence="4">Belongs to the RNase H family.</text>
</comment>
<dbReference type="AlphaFoldDB" id="A0A081BJY6"/>
<dbReference type="Pfam" id="PF00075">
    <property type="entry name" value="RNase_H"/>
    <property type="match status" value="1"/>
</dbReference>